<accession>X1S591</accession>
<organism evidence="2">
    <name type="scientific">marine sediment metagenome</name>
    <dbReference type="NCBI Taxonomy" id="412755"/>
    <lineage>
        <taxon>unclassified sequences</taxon>
        <taxon>metagenomes</taxon>
        <taxon>ecological metagenomes</taxon>
    </lineage>
</organism>
<sequence>MSSNYGKGARFELDVRDILLEDGWVAVRAAGSHGIIDVLAVKVNEKWFIQCRTRGNLSGDERKELVALTKKHNAVPILAYKAKGNIIFKEVKLLRPDFHYGVINGKFIRIENE</sequence>
<gene>
    <name evidence="2" type="ORF">S12H4_39496</name>
</gene>
<evidence type="ECO:0008006" key="3">
    <source>
        <dbReference type="Google" id="ProtNLM"/>
    </source>
</evidence>
<dbReference type="InterPro" id="IPR011856">
    <property type="entry name" value="tRNA_endonuc-like_dom_sf"/>
</dbReference>
<dbReference type="Pfam" id="PF01870">
    <property type="entry name" value="Hjc"/>
    <property type="match status" value="1"/>
</dbReference>
<protein>
    <recommendedName>
        <fullName evidence="3">Restriction endonuclease type IV Mrr domain-containing protein</fullName>
    </recommendedName>
</protein>
<reference evidence="2" key="1">
    <citation type="journal article" date="2014" name="Front. Microbiol.">
        <title>High frequency of phylogenetically diverse reductive dehalogenase-homologous genes in deep subseafloor sedimentary metagenomes.</title>
        <authorList>
            <person name="Kawai M."/>
            <person name="Futagami T."/>
            <person name="Toyoda A."/>
            <person name="Takaki Y."/>
            <person name="Nishi S."/>
            <person name="Hori S."/>
            <person name="Arai W."/>
            <person name="Tsubouchi T."/>
            <person name="Morono Y."/>
            <person name="Uchiyama I."/>
            <person name="Ito T."/>
            <person name="Fujiyama A."/>
            <person name="Inagaki F."/>
            <person name="Takami H."/>
        </authorList>
    </citation>
    <scope>NUCLEOTIDE SEQUENCE</scope>
    <source>
        <strain evidence="2">Expedition CK06-06</strain>
    </source>
</reference>
<comment type="catalytic activity">
    <reaction evidence="1">
        <text>Endonucleolytic cleavage at a junction such as a reciprocal single-stranded crossover between two homologous DNA duplexes (Holliday junction).</text>
        <dbReference type="EC" id="3.1.21.10"/>
    </reaction>
</comment>
<evidence type="ECO:0000313" key="2">
    <source>
        <dbReference type="EMBL" id="GAI88058.1"/>
    </source>
</evidence>
<dbReference type="AlphaFoldDB" id="X1S591"/>
<dbReference type="InterPro" id="IPR002732">
    <property type="entry name" value="Hjc"/>
</dbReference>
<dbReference type="GO" id="GO:0003676">
    <property type="term" value="F:nucleic acid binding"/>
    <property type="evidence" value="ECO:0007669"/>
    <property type="project" value="InterPro"/>
</dbReference>
<name>X1S591_9ZZZZ</name>
<dbReference type="SUPFAM" id="SSF52980">
    <property type="entry name" value="Restriction endonuclease-like"/>
    <property type="match status" value="1"/>
</dbReference>
<dbReference type="EMBL" id="BARW01023873">
    <property type="protein sequence ID" value="GAI88058.1"/>
    <property type="molecule type" value="Genomic_DNA"/>
</dbReference>
<evidence type="ECO:0000256" key="1">
    <source>
        <dbReference type="ARBA" id="ARBA00029354"/>
    </source>
</evidence>
<dbReference type="GO" id="GO:0008821">
    <property type="term" value="F:crossover junction DNA endonuclease activity"/>
    <property type="evidence" value="ECO:0007669"/>
    <property type="project" value="UniProtKB-EC"/>
</dbReference>
<comment type="caution">
    <text evidence="2">The sequence shown here is derived from an EMBL/GenBank/DDBJ whole genome shotgun (WGS) entry which is preliminary data.</text>
</comment>
<dbReference type="Gene3D" id="3.40.1350.10">
    <property type="match status" value="1"/>
</dbReference>
<proteinExistence type="predicted"/>
<dbReference type="InterPro" id="IPR011335">
    <property type="entry name" value="Restrct_endonuc-II-like"/>
</dbReference>